<reference evidence="2 3" key="1">
    <citation type="submission" date="2019-08" db="EMBL/GenBank/DDBJ databases">
        <authorList>
            <person name="Peeters C."/>
        </authorList>
    </citation>
    <scope>NUCLEOTIDE SEQUENCE [LARGE SCALE GENOMIC DNA]</scope>
    <source>
        <strain evidence="2 3">LMG 31109</strain>
    </source>
</reference>
<dbReference type="Pfam" id="PF22551">
    <property type="entry name" value="TY-Chap1"/>
    <property type="match status" value="1"/>
</dbReference>
<evidence type="ECO:0000313" key="2">
    <source>
        <dbReference type="EMBL" id="VVE14624.1"/>
    </source>
</evidence>
<dbReference type="AlphaFoldDB" id="A0A5E4VTN7"/>
<dbReference type="Proteomes" id="UP000367825">
    <property type="component" value="Unassembled WGS sequence"/>
</dbReference>
<proteinExistence type="predicted"/>
<dbReference type="RefSeq" id="WP_145864663.1">
    <property type="nucleotide sequence ID" value="NZ_CABPSC010000010.1"/>
</dbReference>
<dbReference type="EMBL" id="CABPSC010000010">
    <property type="protein sequence ID" value="VVE14624.1"/>
    <property type="molecule type" value="Genomic_DNA"/>
</dbReference>
<evidence type="ECO:0000313" key="3">
    <source>
        <dbReference type="Proteomes" id="UP000367825"/>
    </source>
</evidence>
<dbReference type="OrthoDB" id="8703364at2"/>
<evidence type="ECO:0000259" key="1">
    <source>
        <dbReference type="Pfam" id="PF22551"/>
    </source>
</evidence>
<organism evidence="2 3">
    <name type="scientific">Pandoraea nosoerga</name>
    <dbReference type="NCBI Taxonomy" id="2508296"/>
    <lineage>
        <taxon>Bacteria</taxon>
        <taxon>Pseudomonadati</taxon>
        <taxon>Pseudomonadota</taxon>
        <taxon>Betaproteobacteria</taxon>
        <taxon>Burkholderiales</taxon>
        <taxon>Burkholderiaceae</taxon>
        <taxon>Pandoraea</taxon>
    </lineage>
</organism>
<dbReference type="InterPro" id="IPR054343">
    <property type="entry name" value="TY-Chap_M"/>
</dbReference>
<keyword evidence="3" id="KW-1185">Reference proteome</keyword>
<sequence>MHQAIPTLLDYFKREGYVAHVDDDGDIVFKREGMNYALCFDREDPEFSKLLLPNVWCIDTPQERAFVLHAMNEINRRYKAIKIHTVDDQVWLAVEMWLVDQADWTEHLPRAVRALSHALFRFAEQMRISVEEARGANETLRLNH</sequence>
<name>A0A5E4VTN7_9BURK</name>
<feature type="domain" description="TY-Chap central" evidence="1">
    <location>
        <begin position="17"/>
        <end position="125"/>
    </location>
</feature>
<gene>
    <name evidence="2" type="ORF">PNO31109_02809</name>
</gene>
<accession>A0A5E4VTN7</accession>
<protein>
    <recommendedName>
        <fullName evidence="1">TY-Chap central domain-containing protein</fullName>
    </recommendedName>
</protein>